<dbReference type="RefSeq" id="WP_071064143.1">
    <property type="nucleotide sequence ID" value="NZ_MKIE01000009.1"/>
</dbReference>
<reference evidence="2 3" key="1">
    <citation type="submission" date="2016-09" db="EMBL/GenBank/DDBJ databases">
        <title>Genome sequence of Eubacterium angustum.</title>
        <authorList>
            <person name="Poehlein A."/>
            <person name="Daniel R."/>
        </authorList>
    </citation>
    <scope>NUCLEOTIDE SEQUENCE [LARGE SCALE GENOMIC DNA]</scope>
    <source>
        <strain evidence="2 3">DSM 1989</strain>
    </source>
</reference>
<proteinExistence type="predicted"/>
<dbReference type="OrthoDB" id="5396526at2"/>
<name>A0A1S1V4T2_9FIRM</name>
<keyword evidence="3" id="KW-1185">Reference proteome</keyword>
<evidence type="ECO:0000313" key="2">
    <source>
        <dbReference type="EMBL" id="OHW61681.1"/>
    </source>
</evidence>
<evidence type="ECO:0000256" key="1">
    <source>
        <dbReference type="SAM" id="Phobius"/>
    </source>
</evidence>
<sequence length="128" mass="14063">MDSTLTIASISMIFALIFYTFGAWGEKLSGTIKVKHLTSFLIGLILDTTGTLLMGKIAEDGAGSRLGIHQITGGIAVALMLIHLLWALWVYLKGDEQAKKNFHKFSLVVWLIWLLSFVLGILVGMNII</sequence>
<keyword evidence="1" id="KW-1133">Transmembrane helix</keyword>
<protein>
    <recommendedName>
        <fullName evidence="4">TIGR03987 family protein</fullName>
    </recommendedName>
</protein>
<feature type="transmembrane region" description="Helical" evidence="1">
    <location>
        <begin position="104"/>
        <end position="127"/>
    </location>
</feature>
<dbReference type="InterPro" id="IPR023813">
    <property type="entry name" value="HsmA-like"/>
</dbReference>
<dbReference type="STRING" id="39480.EUAN_20010"/>
<evidence type="ECO:0000313" key="3">
    <source>
        <dbReference type="Proteomes" id="UP000180254"/>
    </source>
</evidence>
<comment type="caution">
    <text evidence="2">The sequence shown here is derived from an EMBL/GenBank/DDBJ whole genome shotgun (WGS) entry which is preliminary data.</text>
</comment>
<dbReference type="EMBL" id="MKIE01000009">
    <property type="protein sequence ID" value="OHW61681.1"/>
    <property type="molecule type" value="Genomic_DNA"/>
</dbReference>
<accession>A0A1S1V4T2</accession>
<feature type="transmembrane region" description="Helical" evidence="1">
    <location>
        <begin position="70"/>
        <end position="92"/>
    </location>
</feature>
<dbReference type="Proteomes" id="UP000180254">
    <property type="component" value="Unassembled WGS sequence"/>
</dbReference>
<dbReference type="NCBIfam" id="TIGR03987">
    <property type="entry name" value="HsmA family protein"/>
    <property type="match status" value="1"/>
</dbReference>
<dbReference type="AlphaFoldDB" id="A0A1S1V4T2"/>
<keyword evidence="1" id="KW-0812">Transmembrane</keyword>
<evidence type="ECO:0008006" key="4">
    <source>
        <dbReference type="Google" id="ProtNLM"/>
    </source>
</evidence>
<feature type="transmembrane region" description="Helical" evidence="1">
    <location>
        <begin position="37"/>
        <end position="58"/>
    </location>
</feature>
<organism evidence="2 3">
    <name type="scientific">Andreesenia angusta</name>
    <dbReference type="NCBI Taxonomy" id="39480"/>
    <lineage>
        <taxon>Bacteria</taxon>
        <taxon>Bacillati</taxon>
        <taxon>Bacillota</taxon>
        <taxon>Tissierellia</taxon>
        <taxon>Tissierellales</taxon>
        <taxon>Gottschalkiaceae</taxon>
        <taxon>Andreesenia</taxon>
    </lineage>
</organism>
<feature type="transmembrane region" description="Helical" evidence="1">
    <location>
        <begin position="6"/>
        <end position="25"/>
    </location>
</feature>
<gene>
    <name evidence="2" type="ORF">EUAN_20010</name>
</gene>
<keyword evidence="1" id="KW-0472">Membrane</keyword>